<feature type="region of interest" description="Disordered" evidence="1">
    <location>
        <begin position="38"/>
        <end position="118"/>
    </location>
</feature>
<evidence type="ECO:0000256" key="1">
    <source>
        <dbReference type="SAM" id="MobiDB-lite"/>
    </source>
</evidence>
<evidence type="ECO:0000313" key="4">
    <source>
        <dbReference type="Proteomes" id="UP000305067"/>
    </source>
</evidence>
<protein>
    <submittedName>
        <fullName evidence="3">Uncharacterized protein</fullName>
    </submittedName>
</protein>
<keyword evidence="2" id="KW-0812">Transmembrane</keyword>
<organism evidence="3 4">
    <name type="scientific">Pterulicium gracile</name>
    <dbReference type="NCBI Taxonomy" id="1884261"/>
    <lineage>
        <taxon>Eukaryota</taxon>
        <taxon>Fungi</taxon>
        <taxon>Dikarya</taxon>
        <taxon>Basidiomycota</taxon>
        <taxon>Agaricomycotina</taxon>
        <taxon>Agaricomycetes</taxon>
        <taxon>Agaricomycetidae</taxon>
        <taxon>Agaricales</taxon>
        <taxon>Pleurotineae</taxon>
        <taxon>Pterulaceae</taxon>
        <taxon>Pterulicium</taxon>
    </lineage>
</organism>
<evidence type="ECO:0000313" key="3">
    <source>
        <dbReference type="EMBL" id="TFK95550.1"/>
    </source>
</evidence>
<reference evidence="3 4" key="1">
    <citation type="journal article" date="2019" name="Nat. Ecol. Evol.">
        <title>Megaphylogeny resolves global patterns of mushroom evolution.</title>
        <authorList>
            <person name="Varga T."/>
            <person name="Krizsan K."/>
            <person name="Foldi C."/>
            <person name="Dima B."/>
            <person name="Sanchez-Garcia M."/>
            <person name="Sanchez-Ramirez S."/>
            <person name="Szollosi G.J."/>
            <person name="Szarkandi J.G."/>
            <person name="Papp V."/>
            <person name="Albert L."/>
            <person name="Andreopoulos W."/>
            <person name="Angelini C."/>
            <person name="Antonin V."/>
            <person name="Barry K.W."/>
            <person name="Bougher N.L."/>
            <person name="Buchanan P."/>
            <person name="Buyck B."/>
            <person name="Bense V."/>
            <person name="Catcheside P."/>
            <person name="Chovatia M."/>
            <person name="Cooper J."/>
            <person name="Damon W."/>
            <person name="Desjardin D."/>
            <person name="Finy P."/>
            <person name="Geml J."/>
            <person name="Haridas S."/>
            <person name="Hughes K."/>
            <person name="Justo A."/>
            <person name="Karasinski D."/>
            <person name="Kautmanova I."/>
            <person name="Kiss B."/>
            <person name="Kocsube S."/>
            <person name="Kotiranta H."/>
            <person name="LaButti K.M."/>
            <person name="Lechner B.E."/>
            <person name="Liimatainen K."/>
            <person name="Lipzen A."/>
            <person name="Lukacs Z."/>
            <person name="Mihaltcheva S."/>
            <person name="Morgado L.N."/>
            <person name="Niskanen T."/>
            <person name="Noordeloos M.E."/>
            <person name="Ohm R.A."/>
            <person name="Ortiz-Santana B."/>
            <person name="Ovrebo C."/>
            <person name="Racz N."/>
            <person name="Riley R."/>
            <person name="Savchenko A."/>
            <person name="Shiryaev A."/>
            <person name="Soop K."/>
            <person name="Spirin V."/>
            <person name="Szebenyi C."/>
            <person name="Tomsovsky M."/>
            <person name="Tulloss R.E."/>
            <person name="Uehling J."/>
            <person name="Grigoriev I.V."/>
            <person name="Vagvolgyi C."/>
            <person name="Papp T."/>
            <person name="Martin F.M."/>
            <person name="Miettinen O."/>
            <person name="Hibbett D.S."/>
            <person name="Nagy L.G."/>
        </authorList>
    </citation>
    <scope>NUCLEOTIDE SEQUENCE [LARGE SCALE GENOMIC DNA]</scope>
    <source>
        <strain evidence="3 4">CBS 309.79</strain>
    </source>
</reference>
<accession>A0A5C3Q593</accession>
<feature type="transmembrane region" description="Helical" evidence="2">
    <location>
        <begin position="6"/>
        <end position="30"/>
    </location>
</feature>
<keyword evidence="2" id="KW-0472">Membrane</keyword>
<keyword evidence="2" id="KW-1133">Transmembrane helix</keyword>
<dbReference type="AlphaFoldDB" id="A0A5C3Q593"/>
<dbReference type="OrthoDB" id="3029622at2759"/>
<gene>
    <name evidence="3" type="ORF">BDV98DRAFT_377794</name>
</gene>
<feature type="compositionally biased region" description="Polar residues" evidence="1">
    <location>
        <begin position="72"/>
        <end position="84"/>
    </location>
</feature>
<dbReference type="Proteomes" id="UP000305067">
    <property type="component" value="Unassembled WGS sequence"/>
</dbReference>
<dbReference type="EMBL" id="ML178881">
    <property type="protein sequence ID" value="TFK95550.1"/>
    <property type="molecule type" value="Genomic_DNA"/>
</dbReference>
<keyword evidence="4" id="KW-1185">Reference proteome</keyword>
<feature type="compositionally biased region" description="Polar residues" evidence="1">
    <location>
        <begin position="38"/>
        <end position="50"/>
    </location>
</feature>
<name>A0A5C3Q593_9AGAR</name>
<proteinExistence type="predicted"/>
<evidence type="ECO:0000256" key="2">
    <source>
        <dbReference type="SAM" id="Phobius"/>
    </source>
</evidence>
<sequence length="118" mass="12599">MTATSIFSSVTEVVTAMYTPAIVLIISLGYSIEDTVRFGSSSSETDTTPGSARRRPFPRTVSNIVFGRNQHSEGATASSVSTTGEMLRTLDSRSRSGHAGRAELGSPVNAEQKEKIDE</sequence>